<dbReference type="AlphaFoldDB" id="A0A2P6V052"/>
<dbReference type="Proteomes" id="UP000239649">
    <property type="component" value="Unassembled WGS sequence"/>
</dbReference>
<evidence type="ECO:0000313" key="1">
    <source>
        <dbReference type="EMBL" id="PSC67453.1"/>
    </source>
</evidence>
<dbReference type="EMBL" id="LHPF02000058">
    <property type="protein sequence ID" value="PSC67453.1"/>
    <property type="molecule type" value="Genomic_DNA"/>
</dbReference>
<name>A0A2P6V052_9CHLO</name>
<sequence>MQMAPALPEGAVAAAIDRLLAPGPLELEELLDSVQQACEGLVALVGRGGRLPSDLLESALEAACRGLGAARQQLEAAPAPDGTDGREAHKRSVSLVKDMLKDDLLAVVAAAAGALTFDTGFCLAAQYRAVLEMGTTAADVVGQRDARHSLEGMRSFSVVNTLWNSAQKLWTAVPQAARPDMERQGLGAGVLACRVLGFFRADVRACHSLLVPGMGKLLVYWLQRVHPVLDDHHAAVPAAWSALTEVPLAAARELVLLGSVAAGGGGEVCDPQEQEQRAATAAGLLDTLQMWVLPWATRLLASCLAWTNGEDQLRVMLDALRMKLSAGGPNAAPALHAVARLLAAAPTTPPLVRHHCVSLLDSVLEAVPGPAFEAALASAVLRCTVSDGVLAFLAAACHAATSAAGNPALEASDRQLAAQTWERCQQQLFRHALRPHPLTAQLLGSVWTDLASAAAEPLLQSHVAALRQLLHLEAAAAAAGAACHEPPSPLHMQLLGLLACLLVAAPPHLRRAYFANFLQVLPDAEDDACQLACLAAELRLATLVDAACNADSAGPAAAACVQRVLESLYARLMATGPTLMKRLSADGGAGSDDACAYLACLLEALQCAVAYFASTGAPQAPGSEAIMCLPSRLATVLEHAVCCRRARR</sequence>
<organism evidence="1 2">
    <name type="scientific">Micractinium conductrix</name>
    <dbReference type="NCBI Taxonomy" id="554055"/>
    <lineage>
        <taxon>Eukaryota</taxon>
        <taxon>Viridiplantae</taxon>
        <taxon>Chlorophyta</taxon>
        <taxon>core chlorophytes</taxon>
        <taxon>Trebouxiophyceae</taxon>
        <taxon>Chlorellales</taxon>
        <taxon>Chlorellaceae</taxon>
        <taxon>Chlorella clade</taxon>
        <taxon>Micractinium</taxon>
    </lineage>
</organism>
<reference evidence="1 2" key="1">
    <citation type="journal article" date="2018" name="Plant J.">
        <title>Genome sequences of Chlorella sorokiniana UTEX 1602 and Micractinium conductrix SAG 241.80: implications to maltose excretion by a green alga.</title>
        <authorList>
            <person name="Arriola M.B."/>
            <person name="Velmurugan N."/>
            <person name="Zhang Y."/>
            <person name="Plunkett M.H."/>
            <person name="Hondzo H."/>
            <person name="Barney B.M."/>
        </authorList>
    </citation>
    <scope>NUCLEOTIDE SEQUENCE [LARGE SCALE GENOMIC DNA]</scope>
    <source>
        <strain evidence="1 2">SAG 241.80</strain>
    </source>
</reference>
<protein>
    <submittedName>
        <fullName evidence="1">Uncharacterized protein</fullName>
    </submittedName>
</protein>
<accession>A0A2P6V052</accession>
<evidence type="ECO:0000313" key="2">
    <source>
        <dbReference type="Proteomes" id="UP000239649"/>
    </source>
</evidence>
<comment type="caution">
    <text evidence="1">The sequence shown here is derived from an EMBL/GenBank/DDBJ whole genome shotgun (WGS) entry which is preliminary data.</text>
</comment>
<gene>
    <name evidence="1" type="ORF">C2E20_8861</name>
</gene>
<keyword evidence="2" id="KW-1185">Reference proteome</keyword>
<dbReference type="OrthoDB" id="829at2759"/>
<proteinExistence type="predicted"/>